<keyword evidence="7" id="KW-1185">Reference proteome</keyword>
<dbReference type="CDD" id="cd22275">
    <property type="entry name" value="DPBB_EXPB_N"/>
    <property type="match status" value="1"/>
</dbReference>
<dbReference type="EMBL" id="AUSU01002689">
    <property type="protein sequence ID" value="EPS68266.1"/>
    <property type="molecule type" value="Genomic_DNA"/>
</dbReference>
<dbReference type="PANTHER" id="PTHR31692:SF56">
    <property type="entry name" value="EXPANSIN-B2-RELATED"/>
    <property type="match status" value="1"/>
</dbReference>
<proteinExistence type="inferred from homology"/>
<evidence type="ECO:0000259" key="5">
    <source>
        <dbReference type="PROSITE" id="PS50843"/>
    </source>
</evidence>
<evidence type="ECO:0000256" key="1">
    <source>
        <dbReference type="ARBA" id="ARBA00004613"/>
    </source>
</evidence>
<sequence>MTNYCHGYGFDSRNFLSSAIATWYGAPEGAGSTGGACGLGDAVDNPPYNSLITAGGSSLFQSGNGCGACYQVKCTGHAACSGQPVTVTITDSCPGCDGAVHFDLSGRAFGFMAKPGEADALRTAGKISVEYQRVPCEYHANIILKIDPGSNSYYLAFEIENVNGDGDIGYVELRAAGWSGWVPMQRTWGVTWHIQLPDGAQGPYSVRLTTVETKETVVAADAIPAAWSPARSYYTGVNFQ</sequence>
<evidence type="ECO:0000256" key="2">
    <source>
        <dbReference type="ARBA" id="ARBA00022525"/>
    </source>
</evidence>
<evidence type="ECO:0000256" key="3">
    <source>
        <dbReference type="RuleBase" id="RU003460"/>
    </source>
</evidence>
<dbReference type="InterPro" id="IPR036908">
    <property type="entry name" value="RlpA-like_sf"/>
</dbReference>
<dbReference type="OrthoDB" id="406505at2759"/>
<feature type="domain" description="Expansin-like EG45" evidence="4">
    <location>
        <begin position="34"/>
        <end position="141"/>
    </location>
</feature>
<dbReference type="InterPro" id="IPR007117">
    <property type="entry name" value="Expansin_CBD"/>
</dbReference>
<dbReference type="PROSITE" id="PS50843">
    <property type="entry name" value="EXPANSIN_CBD"/>
    <property type="match status" value="1"/>
</dbReference>
<dbReference type="AlphaFoldDB" id="S8CTQ5"/>
<comment type="subcellular location">
    <subcellularLocation>
        <location evidence="1">Secreted</location>
    </subcellularLocation>
</comment>
<dbReference type="InterPro" id="IPR007118">
    <property type="entry name" value="Expan_Lol_pI"/>
</dbReference>
<dbReference type="InterPro" id="IPR009009">
    <property type="entry name" value="RlpA-like_DPBB"/>
</dbReference>
<dbReference type="Pfam" id="PF03330">
    <property type="entry name" value="DPBB_1"/>
    <property type="match status" value="1"/>
</dbReference>
<gene>
    <name evidence="6" type="ORF">M569_06504</name>
</gene>
<dbReference type="InterPro" id="IPR005795">
    <property type="entry name" value="LolPI"/>
</dbReference>
<dbReference type="SUPFAM" id="SSF50685">
    <property type="entry name" value="Barwin-like endoglucanases"/>
    <property type="match status" value="1"/>
</dbReference>
<name>S8CTQ5_9LAMI</name>
<reference evidence="6 7" key="1">
    <citation type="journal article" date="2013" name="BMC Genomics">
        <title>The miniature genome of a carnivorous plant Genlisea aurea contains a low number of genes and short non-coding sequences.</title>
        <authorList>
            <person name="Leushkin E.V."/>
            <person name="Sutormin R.A."/>
            <person name="Nabieva E.R."/>
            <person name="Penin A.A."/>
            <person name="Kondrashov A.S."/>
            <person name="Logacheva M.D."/>
        </authorList>
    </citation>
    <scope>NUCLEOTIDE SEQUENCE [LARGE SCALE GENOMIC DNA]</scope>
</reference>
<organism evidence="6 7">
    <name type="scientific">Genlisea aurea</name>
    <dbReference type="NCBI Taxonomy" id="192259"/>
    <lineage>
        <taxon>Eukaryota</taxon>
        <taxon>Viridiplantae</taxon>
        <taxon>Streptophyta</taxon>
        <taxon>Embryophyta</taxon>
        <taxon>Tracheophyta</taxon>
        <taxon>Spermatophyta</taxon>
        <taxon>Magnoliopsida</taxon>
        <taxon>eudicotyledons</taxon>
        <taxon>Gunneridae</taxon>
        <taxon>Pentapetalae</taxon>
        <taxon>asterids</taxon>
        <taxon>lamiids</taxon>
        <taxon>Lamiales</taxon>
        <taxon>Lentibulariaceae</taxon>
        <taxon>Genlisea</taxon>
    </lineage>
</organism>
<keyword evidence="2" id="KW-0964">Secreted</keyword>
<feature type="domain" description="Expansin-like CBD" evidence="5">
    <location>
        <begin position="153"/>
        <end position="235"/>
    </location>
</feature>
<evidence type="ECO:0000259" key="4">
    <source>
        <dbReference type="PROSITE" id="PS50842"/>
    </source>
</evidence>
<dbReference type="PRINTS" id="PR00829">
    <property type="entry name" value="LOLP1ALLERGN"/>
</dbReference>
<comment type="caution">
    <text evidence="6">The sequence shown here is derived from an EMBL/GenBank/DDBJ whole genome shotgun (WGS) entry which is preliminary data.</text>
</comment>
<dbReference type="InterPro" id="IPR007112">
    <property type="entry name" value="Expansin/allergen_DPBB_dom"/>
</dbReference>
<evidence type="ECO:0000313" key="6">
    <source>
        <dbReference type="EMBL" id="EPS68266.1"/>
    </source>
</evidence>
<dbReference type="PROSITE" id="PS50842">
    <property type="entry name" value="EXPANSIN_EG45"/>
    <property type="match status" value="1"/>
</dbReference>
<dbReference type="GO" id="GO:0009653">
    <property type="term" value="P:anatomical structure morphogenesis"/>
    <property type="evidence" value="ECO:0007669"/>
    <property type="project" value="UniProtKB-ARBA"/>
</dbReference>
<dbReference type="SUPFAM" id="SSF49590">
    <property type="entry name" value="PHL pollen allergen"/>
    <property type="match status" value="1"/>
</dbReference>
<dbReference type="Gene3D" id="2.60.40.760">
    <property type="entry name" value="Expansin, cellulose-binding-like domain"/>
    <property type="match status" value="1"/>
</dbReference>
<accession>S8CTQ5</accession>
<evidence type="ECO:0000313" key="7">
    <source>
        <dbReference type="Proteomes" id="UP000015453"/>
    </source>
</evidence>
<dbReference type="GO" id="GO:0005576">
    <property type="term" value="C:extracellular region"/>
    <property type="evidence" value="ECO:0007669"/>
    <property type="project" value="UniProtKB-SubCell"/>
</dbReference>
<dbReference type="InterPro" id="IPR036749">
    <property type="entry name" value="Expansin_CBD_sf"/>
</dbReference>
<protein>
    <submittedName>
        <fullName evidence="6">Beta expansin 1</fullName>
    </submittedName>
</protein>
<dbReference type="Pfam" id="PF01357">
    <property type="entry name" value="Expansin_C"/>
    <property type="match status" value="1"/>
</dbReference>
<dbReference type="SMART" id="SM00837">
    <property type="entry name" value="DPBB_1"/>
    <property type="match status" value="1"/>
</dbReference>
<comment type="similarity">
    <text evidence="3">Belongs to the expansin family.</text>
</comment>
<dbReference type="Proteomes" id="UP000015453">
    <property type="component" value="Unassembled WGS sequence"/>
</dbReference>
<dbReference type="PANTHER" id="PTHR31692">
    <property type="entry name" value="EXPANSIN-B3"/>
    <property type="match status" value="1"/>
</dbReference>
<dbReference type="PRINTS" id="PR01225">
    <property type="entry name" value="EXPANSNFAMLY"/>
</dbReference>
<dbReference type="Gene3D" id="2.40.40.10">
    <property type="entry name" value="RlpA-like domain"/>
    <property type="match status" value="1"/>
</dbReference>